<protein>
    <recommendedName>
        <fullName evidence="1">tRNA-uridine aminocarboxypropyltransferase</fullName>
        <ecNumber evidence="1">2.5.1.25</ecNumber>
    </recommendedName>
</protein>
<reference evidence="7" key="1">
    <citation type="submission" date="2023-07" db="EMBL/GenBank/DDBJ databases">
        <title>Molecular identification of indigenous halophilic bacteria isolated from red sea cost, biodegradation of synthetic dyes and assessment of degraded metabolite toxicity.</title>
        <authorList>
            <person name="Chaieb K."/>
            <person name="Altayb H.N."/>
        </authorList>
    </citation>
    <scope>NUCLEOTIDE SEQUENCE [LARGE SCALE GENOMIC DNA]</scope>
    <source>
        <strain evidence="7">K20</strain>
    </source>
</reference>
<evidence type="ECO:0000256" key="1">
    <source>
        <dbReference type="ARBA" id="ARBA00012386"/>
    </source>
</evidence>
<keyword evidence="4" id="KW-0819">tRNA processing</keyword>
<sequence>MALPCPRCGLVHQCICSQIPNLSDSHLLLSLLMHPEEIKRDTNTGRWLKEALPNCETYIWQRTQANQDLLDRINQKNRTSFLVFPAEDSLTDTQAIEQCEAQGTTPHFIILDGTWQEARKMRRKSAWLDKLPTVTLSTSNITSQYQLRRNQESGHLCTLEVANVLLSSLGEQTLANQLEQFFLNYMKVYQADKSGHIWQKKQ</sequence>
<keyword evidence="3" id="KW-0949">S-adenosyl-L-methionine</keyword>
<dbReference type="RefSeq" id="WP_068715648.1">
    <property type="nucleotide sequence ID" value="NZ_AP014635.1"/>
</dbReference>
<evidence type="ECO:0000256" key="4">
    <source>
        <dbReference type="ARBA" id="ARBA00022694"/>
    </source>
</evidence>
<dbReference type="SMART" id="SM01144">
    <property type="entry name" value="DTW"/>
    <property type="match status" value="1"/>
</dbReference>
<keyword evidence="2" id="KW-0808">Transferase</keyword>
<dbReference type="EC" id="2.5.1.25" evidence="1"/>
<feature type="domain" description="DTW" evidence="5">
    <location>
        <begin position="1"/>
        <end position="194"/>
    </location>
</feature>
<evidence type="ECO:0000259" key="5">
    <source>
        <dbReference type="SMART" id="SM01144"/>
    </source>
</evidence>
<gene>
    <name evidence="6" type="ORF">LDJ79_04795</name>
</gene>
<evidence type="ECO:0000256" key="2">
    <source>
        <dbReference type="ARBA" id="ARBA00022679"/>
    </source>
</evidence>
<proteinExistence type="predicted"/>
<dbReference type="Pfam" id="PF03942">
    <property type="entry name" value="DTW"/>
    <property type="match status" value="1"/>
</dbReference>
<accession>A0ABS7YIA6</accession>
<comment type="caution">
    <text evidence="6">The sequence shown here is derived from an EMBL/GenBank/DDBJ whole genome shotgun (WGS) entry which is preliminary data.</text>
</comment>
<dbReference type="Proteomes" id="UP001199044">
    <property type="component" value="Unassembled WGS sequence"/>
</dbReference>
<dbReference type="InterPro" id="IPR039262">
    <property type="entry name" value="DTWD2/TAPT"/>
</dbReference>
<evidence type="ECO:0000313" key="7">
    <source>
        <dbReference type="Proteomes" id="UP001199044"/>
    </source>
</evidence>
<keyword evidence="7" id="KW-1185">Reference proteome</keyword>
<dbReference type="EMBL" id="JAIWIU010000026">
    <property type="protein sequence ID" value="MCA2015419.1"/>
    <property type="molecule type" value="Genomic_DNA"/>
</dbReference>
<dbReference type="PANTHER" id="PTHR21392:SF1">
    <property type="entry name" value="TRNA-URIDINE AMINOCARBOXYPROPYLTRANSFERASE"/>
    <property type="match status" value="1"/>
</dbReference>
<organism evidence="6 7">
    <name type="scientific">Vibrio tritonius</name>
    <dbReference type="NCBI Taxonomy" id="1435069"/>
    <lineage>
        <taxon>Bacteria</taxon>
        <taxon>Pseudomonadati</taxon>
        <taxon>Pseudomonadota</taxon>
        <taxon>Gammaproteobacteria</taxon>
        <taxon>Vibrionales</taxon>
        <taxon>Vibrionaceae</taxon>
        <taxon>Vibrio</taxon>
    </lineage>
</organism>
<dbReference type="InterPro" id="IPR005636">
    <property type="entry name" value="DTW"/>
</dbReference>
<name>A0ABS7YIA6_9VIBR</name>
<evidence type="ECO:0000313" key="6">
    <source>
        <dbReference type="EMBL" id="MCA2015419.1"/>
    </source>
</evidence>
<dbReference type="PANTHER" id="PTHR21392">
    <property type="entry name" value="TRNA-URIDINE AMINOCARBOXYPROPYLTRANSFERASE 2"/>
    <property type="match status" value="1"/>
</dbReference>
<evidence type="ECO:0000256" key="3">
    <source>
        <dbReference type="ARBA" id="ARBA00022691"/>
    </source>
</evidence>